<proteinExistence type="predicted"/>
<name>A0ABR2BZC1_9ROSI</name>
<dbReference type="Pfam" id="PF13456">
    <property type="entry name" value="RVT_3"/>
    <property type="match status" value="1"/>
</dbReference>
<accession>A0ABR2BZC1</accession>
<comment type="caution">
    <text evidence="2">The sequence shown here is derived from an EMBL/GenBank/DDBJ whole genome shotgun (WGS) entry which is preliminary data.</text>
</comment>
<evidence type="ECO:0000259" key="1">
    <source>
        <dbReference type="Pfam" id="PF13456"/>
    </source>
</evidence>
<dbReference type="InterPro" id="IPR002156">
    <property type="entry name" value="RNaseH_domain"/>
</dbReference>
<dbReference type="EMBL" id="JBBPBM010000072">
    <property type="protein sequence ID" value="KAK8512479.1"/>
    <property type="molecule type" value="Genomic_DNA"/>
</dbReference>
<organism evidence="2 3">
    <name type="scientific">Hibiscus sabdariffa</name>
    <name type="common">roselle</name>
    <dbReference type="NCBI Taxonomy" id="183260"/>
    <lineage>
        <taxon>Eukaryota</taxon>
        <taxon>Viridiplantae</taxon>
        <taxon>Streptophyta</taxon>
        <taxon>Embryophyta</taxon>
        <taxon>Tracheophyta</taxon>
        <taxon>Spermatophyta</taxon>
        <taxon>Magnoliopsida</taxon>
        <taxon>eudicotyledons</taxon>
        <taxon>Gunneridae</taxon>
        <taxon>Pentapetalae</taxon>
        <taxon>rosids</taxon>
        <taxon>malvids</taxon>
        <taxon>Malvales</taxon>
        <taxon>Malvaceae</taxon>
        <taxon>Malvoideae</taxon>
        <taxon>Hibiscus</taxon>
    </lineage>
</organism>
<reference evidence="2 3" key="1">
    <citation type="journal article" date="2024" name="G3 (Bethesda)">
        <title>Genome assembly of Hibiscus sabdariffa L. provides insights into metabolisms of medicinal natural products.</title>
        <authorList>
            <person name="Kim T."/>
        </authorList>
    </citation>
    <scope>NUCLEOTIDE SEQUENCE [LARGE SCALE GENOMIC DNA]</scope>
    <source>
        <strain evidence="2">TK-2024</strain>
        <tissue evidence="2">Old leaves</tissue>
    </source>
</reference>
<protein>
    <recommendedName>
        <fullName evidence="1">RNase H type-1 domain-containing protein</fullName>
    </recommendedName>
</protein>
<dbReference type="Proteomes" id="UP001472677">
    <property type="component" value="Unassembled WGS sequence"/>
</dbReference>
<evidence type="ECO:0000313" key="3">
    <source>
        <dbReference type="Proteomes" id="UP001472677"/>
    </source>
</evidence>
<evidence type="ECO:0000313" key="2">
    <source>
        <dbReference type="EMBL" id="KAK8512479.1"/>
    </source>
</evidence>
<sequence length="107" mass="12017">MVSLCGSTISLESWSHFPTIQTDCKRVVELLHDPNVESSPISLVRSIHQFWCRAWYVDLIWVSRSRNIAADSLARFADLSSFDLSFFSTPSAWLSDVLAADTLALPL</sequence>
<keyword evidence="3" id="KW-1185">Reference proteome</keyword>
<feature type="domain" description="RNase H type-1" evidence="1">
    <location>
        <begin position="20"/>
        <end position="77"/>
    </location>
</feature>
<gene>
    <name evidence="2" type="ORF">V6N12_075058</name>
</gene>